<protein>
    <submittedName>
        <fullName evidence="2">Uncharacterized protein</fullName>
    </submittedName>
</protein>
<feature type="compositionally biased region" description="Basic residues" evidence="1">
    <location>
        <begin position="93"/>
        <end position="102"/>
    </location>
</feature>
<gene>
    <name evidence="2" type="ordered locus">Bphy_7560</name>
</gene>
<sequence>MTIEHVCSTISQRRLSADLAMPLTDLAAVAEDLLDAPATSTTRSETAQLADLIEQIDAAIARGVSRRELHARLQKRGLTMSLAVFDNALHRIRKRQGRRAPNRIRSPLTHPASPAPTPAPISAPAAPVRQVAPAPHAPTPSTASPRAGIRTLDELAAENPHLSRMQLIKLEAQQYDQPLLSGTGLDEIARKYGSRPRR</sequence>
<feature type="region of interest" description="Disordered" evidence="1">
    <location>
        <begin position="93"/>
        <end position="123"/>
    </location>
</feature>
<dbReference type="eggNOG" id="ENOG503179J">
    <property type="taxonomic scope" value="Bacteria"/>
</dbReference>
<keyword evidence="3" id="KW-1185">Reference proteome</keyword>
<geneLocation type="plasmid" evidence="2 3">
    <name>pBPHY02</name>
</geneLocation>
<dbReference type="HOGENOM" id="CLU_1375940_0_0_4"/>
<accession>B2JXY5</accession>
<organism evidence="2 3">
    <name type="scientific">Paraburkholderia phymatum (strain DSM 17167 / CIP 108236 / LMG 21445 / STM815)</name>
    <name type="common">Burkholderia phymatum</name>
    <dbReference type="NCBI Taxonomy" id="391038"/>
    <lineage>
        <taxon>Bacteria</taxon>
        <taxon>Pseudomonadati</taxon>
        <taxon>Pseudomonadota</taxon>
        <taxon>Betaproteobacteria</taxon>
        <taxon>Burkholderiales</taxon>
        <taxon>Burkholderiaceae</taxon>
        <taxon>Paraburkholderia</taxon>
    </lineage>
</organism>
<dbReference type="Proteomes" id="UP000001192">
    <property type="component" value="Plasmid pBPHY02"/>
</dbReference>
<dbReference type="EMBL" id="CP001046">
    <property type="protein sequence ID" value="ACC76493.1"/>
    <property type="molecule type" value="Genomic_DNA"/>
</dbReference>
<feature type="region of interest" description="Disordered" evidence="1">
    <location>
        <begin position="176"/>
        <end position="198"/>
    </location>
</feature>
<reference evidence="3" key="1">
    <citation type="journal article" date="2014" name="Stand. Genomic Sci.">
        <title>Complete genome sequence of Burkholderia phymatum STM815(T), a broad host range and efficient nitrogen-fixing symbiont of Mimosa species.</title>
        <authorList>
            <person name="Moulin L."/>
            <person name="Klonowska A."/>
            <person name="Caroline B."/>
            <person name="Booth K."/>
            <person name="Vriezen J.A."/>
            <person name="Melkonian R."/>
            <person name="James E.K."/>
            <person name="Young J.P."/>
            <person name="Bena G."/>
            <person name="Hauser L."/>
            <person name="Land M."/>
            <person name="Kyrpides N."/>
            <person name="Bruce D."/>
            <person name="Chain P."/>
            <person name="Copeland A."/>
            <person name="Pitluck S."/>
            <person name="Woyke T."/>
            <person name="Lizotte-Waniewski M."/>
            <person name="Bristow J."/>
            <person name="Riley M."/>
        </authorList>
    </citation>
    <scope>NUCLEOTIDE SEQUENCE [LARGE SCALE GENOMIC DNA]</scope>
    <source>
        <strain evidence="3">DSM 17167 / CIP 108236 / LMG 21445 / STM815</strain>
        <plasmid evidence="3">Plasmid pBPHY02</plasmid>
    </source>
</reference>
<keyword evidence="2" id="KW-0614">Plasmid</keyword>
<dbReference type="KEGG" id="bph:Bphy_7560"/>
<evidence type="ECO:0000313" key="2">
    <source>
        <dbReference type="EMBL" id="ACC76493.1"/>
    </source>
</evidence>
<evidence type="ECO:0000256" key="1">
    <source>
        <dbReference type="SAM" id="MobiDB-lite"/>
    </source>
</evidence>
<name>B2JXY5_PARP8</name>
<dbReference type="AlphaFoldDB" id="B2JXY5"/>
<proteinExistence type="predicted"/>
<evidence type="ECO:0000313" key="3">
    <source>
        <dbReference type="Proteomes" id="UP000001192"/>
    </source>
</evidence>
<dbReference type="OrthoDB" id="9106144at2"/>